<keyword evidence="2" id="KW-1185">Reference proteome</keyword>
<comment type="caution">
    <text evidence="1">The sequence shown here is derived from an EMBL/GenBank/DDBJ whole genome shotgun (WGS) entry which is preliminary data.</text>
</comment>
<evidence type="ECO:0000313" key="1">
    <source>
        <dbReference type="EMBL" id="RXR21862.1"/>
    </source>
</evidence>
<dbReference type="OrthoDB" id="9805604at2"/>
<proteinExistence type="predicted"/>
<dbReference type="SUPFAM" id="SSF53448">
    <property type="entry name" value="Nucleotide-diphospho-sugar transferases"/>
    <property type="match status" value="1"/>
</dbReference>
<dbReference type="AlphaFoldDB" id="A0A4V1N2H7"/>
<dbReference type="GO" id="GO:0008781">
    <property type="term" value="F:N-acylneuraminate cytidylyltransferase activity"/>
    <property type="evidence" value="ECO:0007669"/>
    <property type="project" value="TreeGrafter"/>
</dbReference>
<protein>
    <submittedName>
        <fullName evidence="1">Acylneuraminate cytidylyltransferase family protein</fullName>
    </submittedName>
</protein>
<dbReference type="InterPro" id="IPR050793">
    <property type="entry name" value="CMP-NeuNAc_synthase"/>
</dbReference>
<dbReference type="PANTHER" id="PTHR21485">
    <property type="entry name" value="HAD SUPERFAMILY MEMBERS CMAS AND KDSC"/>
    <property type="match status" value="1"/>
</dbReference>
<dbReference type="InterPro" id="IPR003329">
    <property type="entry name" value="Cytidylyl_trans"/>
</dbReference>
<reference evidence="2" key="1">
    <citation type="submission" date="2019-01" db="EMBL/GenBank/DDBJ databases">
        <title>Cytophagaceae bacterium strain CAR-16.</title>
        <authorList>
            <person name="Chen W.-M."/>
        </authorList>
    </citation>
    <scope>NUCLEOTIDE SEQUENCE [LARGE SCALE GENOMIC DNA]</scope>
    <source>
        <strain evidence="2">WWJ-16</strain>
    </source>
</reference>
<dbReference type="CDD" id="cd02513">
    <property type="entry name" value="CMP-NeuAc_Synthase"/>
    <property type="match status" value="1"/>
</dbReference>
<gene>
    <name evidence="1" type="ORF">EQG61_10280</name>
</gene>
<dbReference type="Pfam" id="PF02348">
    <property type="entry name" value="CTP_transf_3"/>
    <property type="match status" value="1"/>
</dbReference>
<dbReference type="RefSeq" id="WP_129461836.1">
    <property type="nucleotide sequence ID" value="NZ_SBKN01000006.1"/>
</dbReference>
<keyword evidence="1" id="KW-0548">Nucleotidyltransferase</keyword>
<dbReference type="PANTHER" id="PTHR21485:SF3">
    <property type="entry name" value="N-ACYLNEURAMINATE CYTIDYLYLTRANSFERASE"/>
    <property type="match status" value="1"/>
</dbReference>
<name>A0A4V1N2H7_9FLAO</name>
<dbReference type="EMBL" id="SBKN01000006">
    <property type="protein sequence ID" value="RXR21862.1"/>
    <property type="molecule type" value="Genomic_DNA"/>
</dbReference>
<organism evidence="1 2">
    <name type="scientific">Flavobacterium stagni</name>
    <dbReference type="NCBI Taxonomy" id="2506421"/>
    <lineage>
        <taxon>Bacteria</taxon>
        <taxon>Pseudomonadati</taxon>
        <taxon>Bacteroidota</taxon>
        <taxon>Flavobacteriia</taxon>
        <taxon>Flavobacteriales</taxon>
        <taxon>Flavobacteriaceae</taxon>
        <taxon>Flavobacterium</taxon>
    </lineage>
</organism>
<accession>A0A4V1N2H7</accession>
<dbReference type="InterPro" id="IPR029044">
    <property type="entry name" value="Nucleotide-diphossugar_trans"/>
</dbReference>
<evidence type="ECO:0000313" key="2">
    <source>
        <dbReference type="Proteomes" id="UP000289857"/>
    </source>
</evidence>
<sequence length="233" mass="25907">MNILALIPARSGSKGVPGKNTKLLGGKPLLAYTIEQALEVSLFSKVILSTDCEQIAAVGKEWGAEIPFIRPASLATDSASSIGVVQHALDFYKEKGETFDAVCLLQPTTPFRAPHLISECIQKMKTENWDAVVSMLPVPHEFNPHWVFESDEKGALHIATGEKEIIKRRQELPNAYFRDGAVYLTRTEWLEKGSFFGEKLGFVLSNPTTFVNIDTLSDWDKAEQLIQQLKENS</sequence>
<keyword evidence="1" id="KW-0808">Transferase</keyword>
<dbReference type="Proteomes" id="UP000289857">
    <property type="component" value="Unassembled WGS sequence"/>
</dbReference>
<dbReference type="Gene3D" id="3.90.550.10">
    <property type="entry name" value="Spore Coat Polysaccharide Biosynthesis Protein SpsA, Chain A"/>
    <property type="match status" value="1"/>
</dbReference>